<organism evidence="1 2">
    <name type="scientific">Vibrio phage PVP-XSN</name>
    <dbReference type="NCBI Taxonomy" id="3056214"/>
    <lineage>
        <taxon>Viruses</taxon>
        <taxon>Duplodnaviria</taxon>
        <taxon>Heunggongvirae</taxon>
        <taxon>Uroviricota</taxon>
        <taxon>Caudoviricetes</taxon>
    </lineage>
</organism>
<evidence type="ECO:0000313" key="1">
    <source>
        <dbReference type="EMBL" id="WJZ69990.1"/>
    </source>
</evidence>
<name>A0AAX3Y411_9CAUD</name>
<reference evidence="1" key="1">
    <citation type="submission" date="2023-04" db="EMBL/GenBank/DDBJ databases">
        <title>Virulent bacteriophage PVP-XSN from an Vibrio parahaemolyticus isolate: Characterization and complete genome sequence.</title>
        <authorList>
            <person name="Qi T."/>
            <person name="Lyu S."/>
            <person name="Liu L."/>
            <person name="Guo Q."/>
            <person name="Shen W."/>
            <person name="Han M."/>
            <person name="Xiong F."/>
            <person name="Lou B."/>
            <person name="Xu H."/>
        </authorList>
    </citation>
    <scope>NUCLEOTIDE SEQUENCE</scope>
</reference>
<evidence type="ECO:0000313" key="2">
    <source>
        <dbReference type="Proteomes" id="UP001431754"/>
    </source>
</evidence>
<protein>
    <submittedName>
        <fullName evidence="1">Uncharacterized protein</fullName>
    </submittedName>
</protein>
<dbReference type="Proteomes" id="UP001431754">
    <property type="component" value="Segment"/>
</dbReference>
<dbReference type="EMBL" id="OQ851295">
    <property type="protein sequence ID" value="WJZ69990.1"/>
    <property type="molecule type" value="Genomic_DNA"/>
</dbReference>
<gene>
    <name evidence="1" type="ORF">PVP_XSN000011</name>
</gene>
<proteinExistence type="predicted"/>
<sequence>MSAFKDAVANDIKGVFINALEFADLHNIDGNMVNCVVDRDVIKERGTPSSSEYAEGVFLEQIMIFVAKDDLPRVPVKGEMLRLDSDRYLVDEVYEDMGMLQITIEDNQS</sequence>
<accession>A0AAX3Y411</accession>